<proteinExistence type="predicted"/>
<organism evidence="1">
    <name type="scientific">Pandoravirus macleodensis</name>
    <dbReference type="NCBI Taxonomy" id="2107707"/>
    <lineage>
        <taxon>Viruses</taxon>
        <taxon>Pandoravirus</taxon>
    </lineage>
</organism>
<dbReference type="Proteomes" id="UP000249758">
    <property type="component" value="Segment"/>
</dbReference>
<sequence length="325" mass="35317">MSKRPKAVCVADAPHGGDRHTETAIDTQDDMYADDSPVCLWWDWEPFALSADPRRAECLWPRKARLLFDEPPAVLSRDPPAPVCLLMVLPEIGVWRRVVLVCRKETGSRVSAVAEIAIRRDGRLSRRHRKDNCGVDEDLTWFKTALYGPEAATTRDDDGLRASIVAWARLAQRCVATGTEAILGTCALGTYYLPDAVVDVLGSSLPPPGECFDGQFLTAADAVTMIDRVVPACTRLHRVRSHNDLQSVAARAVVAVLCRDVDTSLDDVPSHLAPLVAAHALIKAWDHCDGAALAAARRLLGLASGGPTTSDTPWHKSFLEAALLC</sequence>
<dbReference type="RefSeq" id="YP_009481138.1">
    <property type="nucleotide sequence ID" value="NC_037665.1"/>
</dbReference>
<dbReference type="GeneID" id="36841597"/>
<dbReference type="KEGG" id="vg:36841597"/>
<dbReference type="EMBL" id="MG011691">
    <property type="protein sequence ID" value="AVK77142.1"/>
    <property type="molecule type" value="Genomic_DNA"/>
</dbReference>
<protein>
    <submittedName>
        <fullName evidence="1">Uncharacterized protein</fullName>
    </submittedName>
</protein>
<accession>A0A2U7UFF6</accession>
<evidence type="ECO:0000313" key="1">
    <source>
        <dbReference type="EMBL" id="AVK77142.1"/>
    </source>
</evidence>
<name>A0A2U7UFF6_9VIRU</name>
<gene>
    <name evidence="1" type="ORF">pmac_cds_454</name>
</gene>
<reference evidence="1" key="1">
    <citation type="journal article" date="2018" name="Nat. Commun.">
        <title>Diversity and evolution of the emerging Pandoraviridae family.</title>
        <authorList>
            <person name="Legendre M."/>
            <person name="Fabre E."/>
            <person name="Poirot O."/>
            <person name="Jeudy S."/>
            <person name="Lartigue A."/>
            <person name="Alempic J.M."/>
            <person name="Beucher L."/>
            <person name="Philippe N."/>
            <person name="Bertaux L."/>
            <person name="Christo-Foroux E."/>
            <person name="Labadie K."/>
            <person name="Coute Y."/>
            <person name="Abergel C."/>
            <person name="Claverie J.M."/>
        </authorList>
    </citation>
    <scope>NUCLEOTIDE SEQUENCE [LARGE SCALE GENOMIC DNA]</scope>
    <source>
        <strain evidence="1">Macleodensis</strain>
    </source>
</reference>